<dbReference type="AlphaFoldDB" id="A0A6P5WFR8"/>
<name>A0A6P5WFR8_DURZI</name>
<dbReference type="OrthoDB" id="1887047at2759"/>
<proteinExistence type="predicted"/>
<dbReference type="RefSeq" id="XP_022714719.1">
    <property type="nucleotide sequence ID" value="XM_022858984.1"/>
</dbReference>
<reference evidence="4" key="1">
    <citation type="submission" date="2025-08" db="UniProtKB">
        <authorList>
            <consortium name="RefSeq"/>
        </authorList>
    </citation>
    <scope>IDENTIFICATION</scope>
    <source>
        <tissue evidence="4">Fruit stalk</tissue>
    </source>
</reference>
<dbReference type="PROSITE" id="PS50089">
    <property type="entry name" value="ZF_RING_2"/>
    <property type="match status" value="1"/>
</dbReference>
<keyword evidence="1" id="KW-0479">Metal-binding</keyword>
<keyword evidence="1" id="KW-0863">Zinc-finger</keyword>
<dbReference type="GO" id="GO:0008270">
    <property type="term" value="F:zinc ion binding"/>
    <property type="evidence" value="ECO:0007669"/>
    <property type="project" value="UniProtKB-KW"/>
</dbReference>
<accession>A0A6P5WFR8</accession>
<keyword evidence="3" id="KW-1185">Reference proteome</keyword>
<dbReference type="InterPro" id="IPR001841">
    <property type="entry name" value="Znf_RING"/>
</dbReference>
<evidence type="ECO:0000259" key="2">
    <source>
        <dbReference type="PROSITE" id="PS50089"/>
    </source>
</evidence>
<keyword evidence="1" id="KW-0862">Zinc</keyword>
<sequence>MGHERSNNVDKIHPFYSQLQNSEAIGFQSLSNEAVCCAGISGVGTVDVPLNVLSNCPSFHMGDMSLVGIDWMAGASHLDSHQNFMVDPEFMNGINCMPSQYSTLENIDANTGDLQMEMQGAKMDDSKPQSIGNSMSCGSREHLLWGAQDGREMGCNYNLVDCVVQSNYPETLDGSFLTLGVGINTGARSKSKDSSRDFISKIDGAINTQLNPSHGQSGYGNSFSPDFQMAAGLSDFQTYAGGFSTIEENAVGLSSLKHNFRGLPSIVQNAGESSNVSSFAGSMQNVDDCTLSKYDIGVAGNTSSNFSLSPSQMLPTPQSHFPHPFLTPGDQKFGAGFANIDPNQGFHGLSGVSSNVEHIRRQSGLPSNQGFCSLSGTSLIVHSSSQSGLPVQEQCRMSAGLSDFQTYAGGFSSIEENAVGLSSLKHNFRGLPSIVQNAGESSNMSSFAGSMQNVDACTLSKYDLGVAGNTSSNFSLSPLQMLPIPQSHFPHPFLSPGYQKFGAGFANIDPNQGFHGLSGVSSNVEHIRRQSGLPPNQGFHSLSGTSPIVHGSRQSGLPVQEQHGMAPWTSLSSFMTSKYAAVASDQLQKCNMGSIPSLQWGTSVLSVLGNIESTSSQSDVWQHYPAHQDAAIQTVENAPFSKRIELQLADQLFACDRSASQVASSFPFSKNFALQTASKDKLCGSDGNAAEVVSIVPSSNNIGVQAATYLGQSPKNNPVQASDNHLAAAYTSGQVIPFAGGSGPVITSSLLARPSLKRKAAQLPPATAQVQTERTKSAKPSIHSSALNNAQNALSIASLPSAPVPTIAHLISSVPPVTVTPRPFPPLARKGPPPRSLSQATPCPPLVRTIPIPPSARMSPPPHIKWQGTEPLQLSGYNCLLCKRDLSYTPEGPVSQPLAPPPVAVLSCGHCFHDLCLQRITPKDQADNPPCIPCVIVKAWSDPLLTKAFVELLGLICTTFLYS</sequence>
<dbReference type="KEGG" id="dzi:111274373"/>
<dbReference type="PANTHER" id="PTHR31150">
    <property type="entry name" value="EXPRESSED PROTEIN"/>
    <property type="match status" value="1"/>
</dbReference>
<gene>
    <name evidence="4" type="primary">LOC111274373</name>
</gene>
<organism evidence="3 4">
    <name type="scientific">Durio zibethinus</name>
    <name type="common">Durian</name>
    <dbReference type="NCBI Taxonomy" id="66656"/>
    <lineage>
        <taxon>Eukaryota</taxon>
        <taxon>Viridiplantae</taxon>
        <taxon>Streptophyta</taxon>
        <taxon>Embryophyta</taxon>
        <taxon>Tracheophyta</taxon>
        <taxon>Spermatophyta</taxon>
        <taxon>Magnoliopsida</taxon>
        <taxon>eudicotyledons</taxon>
        <taxon>Gunneridae</taxon>
        <taxon>Pentapetalae</taxon>
        <taxon>rosids</taxon>
        <taxon>malvids</taxon>
        <taxon>Malvales</taxon>
        <taxon>Malvaceae</taxon>
        <taxon>Helicteroideae</taxon>
        <taxon>Durio</taxon>
    </lineage>
</organism>
<dbReference type="PANTHER" id="PTHR31150:SF6">
    <property type="entry name" value="ZINC ION BINDING PROTEIN"/>
    <property type="match status" value="1"/>
</dbReference>
<dbReference type="Proteomes" id="UP000515121">
    <property type="component" value="Unplaced"/>
</dbReference>
<evidence type="ECO:0000313" key="4">
    <source>
        <dbReference type="RefSeq" id="XP_022714719.1"/>
    </source>
</evidence>
<dbReference type="GeneID" id="111274373"/>
<evidence type="ECO:0000313" key="3">
    <source>
        <dbReference type="Proteomes" id="UP000515121"/>
    </source>
</evidence>
<protein>
    <submittedName>
        <fullName evidence="4">Uncharacterized protein LOC111274373</fullName>
    </submittedName>
</protein>
<feature type="domain" description="RING-type" evidence="2">
    <location>
        <begin position="879"/>
        <end position="934"/>
    </location>
</feature>
<evidence type="ECO:0000256" key="1">
    <source>
        <dbReference type="PROSITE-ProRule" id="PRU00175"/>
    </source>
</evidence>